<dbReference type="Pfam" id="PF01833">
    <property type="entry name" value="TIG"/>
    <property type="match status" value="4"/>
</dbReference>
<evidence type="ECO:0000313" key="4">
    <source>
        <dbReference type="Proteomes" id="UP000190285"/>
    </source>
</evidence>
<dbReference type="CDD" id="cd00102">
    <property type="entry name" value="IPT"/>
    <property type="match status" value="3"/>
</dbReference>
<dbReference type="InterPro" id="IPR036116">
    <property type="entry name" value="FN3_sf"/>
</dbReference>
<dbReference type="InterPro" id="IPR013783">
    <property type="entry name" value="Ig-like_fold"/>
</dbReference>
<keyword evidence="4" id="KW-1185">Reference proteome</keyword>
<evidence type="ECO:0000256" key="1">
    <source>
        <dbReference type="SAM" id="MobiDB-lite"/>
    </source>
</evidence>
<dbReference type="SUPFAM" id="SSF49265">
    <property type="entry name" value="Fibronectin type III"/>
    <property type="match status" value="1"/>
</dbReference>
<feature type="region of interest" description="Disordered" evidence="1">
    <location>
        <begin position="1150"/>
        <end position="1172"/>
    </location>
</feature>
<reference evidence="4" key="1">
    <citation type="submission" date="2017-02" db="EMBL/GenBank/DDBJ databases">
        <authorList>
            <person name="Varghese N."/>
            <person name="Submissions S."/>
        </authorList>
    </citation>
    <scope>NUCLEOTIDE SEQUENCE [LARGE SCALE GENOMIC DNA]</scope>
    <source>
        <strain evidence="4">M1</strain>
    </source>
</reference>
<dbReference type="GO" id="GO:0017154">
    <property type="term" value="F:semaphorin receptor activity"/>
    <property type="evidence" value="ECO:0007669"/>
    <property type="project" value="InterPro"/>
</dbReference>
<dbReference type="InterPro" id="IPR003961">
    <property type="entry name" value="FN3_dom"/>
</dbReference>
<gene>
    <name evidence="3" type="ORF">SAMN02194393_01592</name>
</gene>
<dbReference type="InterPro" id="IPR031148">
    <property type="entry name" value="Plexin"/>
</dbReference>
<dbReference type="PANTHER" id="PTHR22625">
    <property type="entry name" value="PLEXIN"/>
    <property type="match status" value="1"/>
</dbReference>
<protein>
    <submittedName>
        <fullName evidence="3">IPT/TIG domain-containing protein</fullName>
    </submittedName>
</protein>
<evidence type="ECO:0000313" key="3">
    <source>
        <dbReference type="EMBL" id="SKC58231.1"/>
    </source>
</evidence>
<dbReference type="RefSeq" id="WP_079490682.1">
    <property type="nucleotide sequence ID" value="NZ_FUZT01000003.1"/>
</dbReference>
<dbReference type="STRING" id="36842.SAMN02194393_01592"/>
<dbReference type="Gene3D" id="2.60.40.10">
    <property type="entry name" value="Immunoglobulins"/>
    <property type="match status" value="7"/>
</dbReference>
<feature type="domain" description="Fibronectin type-III" evidence="2">
    <location>
        <begin position="1792"/>
        <end position="1879"/>
    </location>
</feature>
<dbReference type="SMART" id="SM00429">
    <property type="entry name" value="IPT"/>
    <property type="match status" value="4"/>
</dbReference>
<evidence type="ECO:0000259" key="2">
    <source>
        <dbReference type="PROSITE" id="PS50853"/>
    </source>
</evidence>
<proteinExistence type="predicted"/>
<feature type="compositionally biased region" description="Acidic residues" evidence="1">
    <location>
        <begin position="1158"/>
        <end position="1167"/>
    </location>
</feature>
<dbReference type="OrthoDB" id="1656124at2"/>
<dbReference type="Proteomes" id="UP000190285">
    <property type="component" value="Unassembled WGS sequence"/>
</dbReference>
<name>A0A1T5K3L9_9FIRM</name>
<organism evidence="3 4">
    <name type="scientific">Maledivibacter halophilus</name>
    <dbReference type="NCBI Taxonomy" id="36842"/>
    <lineage>
        <taxon>Bacteria</taxon>
        <taxon>Bacillati</taxon>
        <taxon>Bacillota</taxon>
        <taxon>Clostridia</taxon>
        <taxon>Peptostreptococcales</taxon>
        <taxon>Caminicellaceae</taxon>
        <taxon>Maledivibacter</taxon>
    </lineage>
</organism>
<sequence>MKKIKYKGFIKRIFGLFMAFLMLFGMGGWESIIANALDPDNFKVDSVTIYKIYNRNRNLETRRVLIYGSNIKNAEVGIQTSSGYQSLTSRTTNSEGILQFDLDDDQLGSLLVIEGYKIALNEENMPTLSGVTRRVERNSADSDGEIVLQGSNLDKIGIDDSGVGGAKIIGKYEHLGAETIFENRALENDLYKKSNLTGDLGLQNIIFEKKESDSVDFPDNNGTVVDVTITYTYQEQFRLVESIDNLRDLKMFPNRGEKGDKVYFTAQDLDEYDVFFLTDINGTDPYTNENKGKNKTFLPDSGDTEGEDVLTVEVPDIPVGEYYVVLTNAVAQDKDPMDEVNQVYIVRVDNNDEDSEAEKFHVIDGKTKAKIINVQPNTGPDSGQEVTISGEFLGTLNIPEFTLTETDPPIYKKSVEADSNEEKLIIKYEGDPSDSVIGTYNNFDVMKVTRTINITIGGKAKFAKDSSGSSYDYSFTDNLDKIKVITPQITDAEDDPVKDVVAEIETIFEIKKVDEDGNPITDTIPIKERAELKDGYTYIPSKLTPDITEIVPEKIQVEDNGADYEVTDDILIGIYGENFAVHKYDDGSGDKKIMYPQVEIGEVVLNKSFSTEDDYDPNADIKIFNDAGEELDGTEGNEIGTKILVTIPKGTTITTLGKTFVKITNPVRNSENPGLSIQKNNAVEFVMPDANKIPVINNVDPNVVTVEGGEEVEITGSNFQDGVRVFIDGVEVENINRSQDGKNITFTSQGGREGETQLIVMNEGGGMDTFPFTYVKTYTNPKITSFSPKEGETGTLVVVTGDNFLLPDPTANEDSILKLIGTRIFLEGQDINTYNLKDSTKEIKLLDYAAPDGKKVLTISNGTLELQDYYHSIVLHNEDDDTFYTIEKDVKDNPYITNGVDEKYKLSADGSNIKADKVGGGSFTLSVDTDGRGDYISLDGKTLRIKTPFKIENNVIIGDNVEVIGKNQIRFKVPILPADGYYDLAVVNPDTKKDIKKDEEGFYYFKQPQSKPQIEKIEPEQGSTEGGYTITISGSEFEDNGSSKTKVIINGVEVEADDVEVNTDGTEIKAVVPPYDGDLSEELNTDRITVPVVVVNPDGGSDSKEDGFTYVIPSSNPEITKIVPQSGNAAGGDIVEITGSDFRYFEPFNDKNRNKERDEDEDYEDINGDGIWNNEEQIGTEEDWTEPRDFDHEEYDQYFASPILPKVYFGDKEAKIVEFSKGYLKVILPPSREEEVDVYIVNNDSGISNRVNFTYDSSNPSIDSVTPGEGRKQGYDKVEIKGKNFQKSYIKVYQYDSTGDVILKNLSTVLVNFGRITNTEIERDEENSGLINNSRATIKLEGGFKAEYDGANDKLKLSIEEYDLIYQGEITDYDNSDIYVDVSILKDSEGNSYRGHELIRLWIEDRRLFVERGYSPKVEYISSEQIMVYTPSYYTIGTVPLIVINPDGGEGEAEFTYKNPDSSPEITNITKEGRDPVEKDNALVLEVTYKGGNTVSIHGKDFREGAVIKISDLLTIEEGDITYQLPNKFTFTMPGVSEDNVGNMYRAVVINKDGGTAASDEADPPIYIQFIKGETFPQIGSLTPDKGPSTGGTKVTIKGEDFRDVMNGSEIAVYFGSTKVPQRDVEVINYQTIVVYTPPHDPGEVEVKVENPDGELSVPVGIFTYISAPKITSVVDTEDENKIYTISVEGGEKIRIKGSGFDTGARVIFNPVLEEVGDEESPEGEIVYIGEKIYVLKEGIEAPDVEYQDTETLDVTTPEGAMGDLTIIVINSDGGGSNIYEGLEYGLPDIAAPVNVVATLMYDKYIKVDWKKTEKAFDYEVFVMIDDGGAQYIGSTDSTSFIFEDLEKKTDYRFLIKSVGEYGESSEYGKSNTVSTGRKVEEIEDEDGEIAEDTNIQQVGNRLEIIVGTSDYDDDNIELDLTKTQYAGIKEITIDMPAKVISSSDAQDIKIVGGEFDLKFNPKIFYNTTIRENRSNEDVGVRFRIDFGSEALEENNKKLSEGYLSKTFVLEGKLFDGEKYSDIEHLKSGFEIAIDFDLKKANMRRYKRIELCRYDEYEGAWTSIAARTHDYTSNIRAISDRLGKYSIIGKRQSQ</sequence>
<accession>A0A1T5K3L9</accession>
<dbReference type="EMBL" id="FUZT01000003">
    <property type="protein sequence ID" value="SKC58231.1"/>
    <property type="molecule type" value="Genomic_DNA"/>
</dbReference>
<dbReference type="InterPro" id="IPR014756">
    <property type="entry name" value="Ig_E-set"/>
</dbReference>
<dbReference type="SUPFAM" id="SSF81296">
    <property type="entry name" value="E set domains"/>
    <property type="match status" value="4"/>
</dbReference>
<dbReference type="InterPro" id="IPR002909">
    <property type="entry name" value="IPT_dom"/>
</dbReference>
<dbReference type="PANTHER" id="PTHR22625:SF70">
    <property type="entry name" value="PLEXIN A, ISOFORM A"/>
    <property type="match status" value="1"/>
</dbReference>
<dbReference type="PROSITE" id="PS50853">
    <property type="entry name" value="FN3"/>
    <property type="match status" value="1"/>
</dbReference>